<feature type="transmembrane region" description="Helical" evidence="1">
    <location>
        <begin position="204"/>
        <end position="229"/>
    </location>
</feature>
<dbReference type="KEGG" id="amar:AMRN_1089"/>
<keyword evidence="1" id="KW-1133">Transmembrane helix</keyword>
<keyword evidence="1" id="KW-0472">Membrane</keyword>
<feature type="transmembrane region" description="Helical" evidence="1">
    <location>
        <begin position="122"/>
        <end position="140"/>
    </location>
</feature>
<protein>
    <submittedName>
        <fullName evidence="3">EamA/RhaT family transporter</fullName>
    </submittedName>
</protein>
<dbReference type="Pfam" id="PF00892">
    <property type="entry name" value="EamA"/>
    <property type="match status" value="2"/>
</dbReference>
<dbReference type="SUPFAM" id="SSF103481">
    <property type="entry name" value="Multidrug resistance efflux transporter EmrE"/>
    <property type="match status" value="1"/>
</dbReference>
<sequence length="298" mass="32909">MHIQQTKGNLLGLITISLWSCLALFTVYSGEIPPFELLTISFCVASLIGIAMLKKQKRAFNEFFKIPLKAYIIGVVGLFGYHLFYFLAIKNAPAVEANLINYLWPLLIVVFSSLLPNEKLKWFHILGTLLALSGAFLLVLKDGSLQFDTKYTLGYSFALISALLWSSYSVISKTLTHIPTFAVTGFCILTAFFSAIAHLTFEQIYIPTFFELFSAIMLGLGPVGGAFYLWDFALKNGDIKILGSLAYLAPLLSTLILVLVGISNMTITIAIACVLIVLGSLVSSKQYLKIFKNLIFKA</sequence>
<feature type="domain" description="EamA" evidence="2">
    <location>
        <begin position="153"/>
        <end position="283"/>
    </location>
</feature>
<evidence type="ECO:0000256" key="1">
    <source>
        <dbReference type="SAM" id="Phobius"/>
    </source>
</evidence>
<feature type="transmembrane region" description="Helical" evidence="1">
    <location>
        <begin position="35"/>
        <end position="54"/>
    </location>
</feature>
<organism evidence="3 4">
    <name type="scientific">Malaciobacter marinus</name>
    <dbReference type="NCBI Taxonomy" id="505249"/>
    <lineage>
        <taxon>Bacteria</taxon>
        <taxon>Pseudomonadati</taxon>
        <taxon>Campylobacterota</taxon>
        <taxon>Epsilonproteobacteria</taxon>
        <taxon>Campylobacterales</taxon>
        <taxon>Arcobacteraceae</taxon>
        <taxon>Malaciobacter</taxon>
    </lineage>
</organism>
<feature type="transmembrane region" description="Helical" evidence="1">
    <location>
        <begin position="268"/>
        <end position="288"/>
    </location>
</feature>
<dbReference type="AlphaFoldDB" id="A0A347TJQ9"/>
<feature type="transmembrane region" description="Helical" evidence="1">
    <location>
        <begin position="241"/>
        <end position="262"/>
    </location>
</feature>
<feature type="domain" description="EamA" evidence="2">
    <location>
        <begin position="7"/>
        <end position="139"/>
    </location>
</feature>
<dbReference type="InterPro" id="IPR037185">
    <property type="entry name" value="EmrE-like"/>
</dbReference>
<accession>A0A347TJQ9</accession>
<proteinExistence type="predicted"/>
<dbReference type="EMBL" id="CP032101">
    <property type="protein sequence ID" value="AXX86837.1"/>
    <property type="molecule type" value="Genomic_DNA"/>
</dbReference>
<dbReference type="PANTHER" id="PTHR22911">
    <property type="entry name" value="ACYL-MALONYL CONDENSING ENZYME-RELATED"/>
    <property type="match status" value="1"/>
</dbReference>
<gene>
    <name evidence="3" type="ORF">AMRN_1089</name>
</gene>
<feature type="transmembrane region" description="Helical" evidence="1">
    <location>
        <begin position="66"/>
        <end position="87"/>
    </location>
</feature>
<evidence type="ECO:0000313" key="3">
    <source>
        <dbReference type="EMBL" id="AXX86837.1"/>
    </source>
</evidence>
<feature type="transmembrane region" description="Helical" evidence="1">
    <location>
        <begin position="9"/>
        <end position="29"/>
    </location>
</feature>
<dbReference type="PANTHER" id="PTHR22911:SF76">
    <property type="entry name" value="EAMA DOMAIN-CONTAINING PROTEIN"/>
    <property type="match status" value="1"/>
</dbReference>
<dbReference type="RefSeq" id="WP_228150841.1">
    <property type="nucleotide sequence ID" value="NZ_CP032101.1"/>
</dbReference>
<feature type="transmembrane region" description="Helical" evidence="1">
    <location>
        <begin position="99"/>
        <end position="115"/>
    </location>
</feature>
<name>A0A347TJQ9_9BACT</name>
<evidence type="ECO:0000313" key="4">
    <source>
        <dbReference type="Proteomes" id="UP000264693"/>
    </source>
</evidence>
<dbReference type="Proteomes" id="UP000264693">
    <property type="component" value="Chromosome"/>
</dbReference>
<evidence type="ECO:0000259" key="2">
    <source>
        <dbReference type="Pfam" id="PF00892"/>
    </source>
</evidence>
<dbReference type="GO" id="GO:0016020">
    <property type="term" value="C:membrane"/>
    <property type="evidence" value="ECO:0007669"/>
    <property type="project" value="InterPro"/>
</dbReference>
<feature type="transmembrane region" description="Helical" evidence="1">
    <location>
        <begin position="152"/>
        <end position="171"/>
    </location>
</feature>
<reference evidence="3 4" key="1">
    <citation type="submission" date="2018-08" db="EMBL/GenBank/DDBJ databases">
        <title>Complete genome of the Arcobacter marinus type strain JCM 15502.</title>
        <authorList>
            <person name="Miller W.G."/>
            <person name="Yee E."/>
            <person name="Huynh S."/>
            <person name="Parker C.T."/>
        </authorList>
    </citation>
    <scope>NUCLEOTIDE SEQUENCE [LARGE SCALE GENOMIC DNA]</scope>
    <source>
        <strain evidence="3 4">JCM 15502</strain>
    </source>
</reference>
<dbReference type="InterPro" id="IPR000620">
    <property type="entry name" value="EamA_dom"/>
</dbReference>
<keyword evidence="1" id="KW-0812">Transmembrane</keyword>
<feature type="transmembrane region" description="Helical" evidence="1">
    <location>
        <begin position="178"/>
        <end position="198"/>
    </location>
</feature>